<feature type="coiled-coil region" evidence="1">
    <location>
        <begin position="41"/>
        <end position="75"/>
    </location>
</feature>
<keyword evidence="1" id="KW-0175">Coiled coil</keyword>
<evidence type="ECO:0008006" key="4">
    <source>
        <dbReference type="Google" id="ProtNLM"/>
    </source>
</evidence>
<gene>
    <name evidence="2" type="ORF">GGX14DRAFT_632450</name>
</gene>
<sequence length="489" mass="54547">MASASARFRPLSEKILQSSYRLSPSEIGIATEIVSEGERQIADLDVAIARARIELEQLTQQREVVRKQVLEHRQAIRPVRRLPPEIVSKLLVSALPDTPHDDFADTPWYLGHICRYWRDVALAEPALWLDIFIMGADNYSIERLETQLARSSNFPLKVLFWSSLFGKTSSHAITLLQMLISRATRWTTASIVMNAGAFCHLAPLRGRIPRLHYLRISISEYEGSGSAESSDPFEIAPALREVVLENLTGLPHPLVVPFGQLTYLKADDEAPVAAILRCTPGLEHASFDFNEVFFSGPPISLPRLRNLYISSLGFLSHLILPSLEELYMVDADPAPLLSLLRRCLSIKLRTLRIAFCTPDRTSAILAACPTVKTLGIQIVADDNGNKLVKNLAVRRQGSCMGPNVDSITIGLDRSEIKQDAFVRMVESRWRVPAQGGPCCRLRSIELLINDGMTLSTSTLERLDVLKREGLRVSVLEGLDALKALQDWRI</sequence>
<organism evidence="2 3">
    <name type="scientific">Mycena pura</name>
    <dbReference type="NCBI Taxonomy" id="153505"/>
    <lineage>
        <taxon>Eukaryota</taxon>
        <taxon>Fungi</taxon>
        <taxon>Dikarya</taxon>
        <taxon>Basidiomycota</taxon>
        <taxon>Agaricomycotina</taxon>
        <taxon>Agaricomycetes</taxon>
        <taxon>Agaricomycetidae</taxon>
        <taxon>Agaricales</taxon>
        <taxon>Marasmiineae</taxon>
        <taxon>Mycenaceae</taxon>
        <taxon>Mycena</taxon>
    </lineage>
</organism>
<dbReference type="EMBL" id="JARJCW010000031">
    <property type="protein sequence ID" value="KAJ7209220.1"/>
    <property type="molecule type" value="Genomic_DNA"/>
</dbReference>
<proteinExistence type="predicted"/>
<dbReference type="InterPro" id="IPR032675">
    <property type="entry name" value="LRR_dom_sf"/>
</dbReference>
<comment type="caution">
    <text evidence="2">The sequence shown here is derived from an EMBL/GenBank/DDBJ whole genome shotgun (WGS) entry which is preliminary data.</text>
</comment>
<evidence type="ECO:0000313" key="2">
    <source>
        <dbReference type="EMBL" id="KAJ7209220.1"/>
    </source>
</evidence>
<protein>
    <recommendedName>
        <fullName evidence="4">F-box domain-containing protein</fullName>
    </recommendedName>
</protein>
<accession>A0AAD6YCL5</accession>
<name>A0AAD6YCL5_9AGAR</name>
<dbReference type="AlphaFoldDB" id="A0AAD6YCL5"/>
<dbReference type="Proteomes" id="UP001219525">
    <property type="component" value="Unassembled WGS sequence"/>
</dbReference>
<reference evidence="2" key="1">
    <citation type="submission" date="2023-03" db="EMBL/GenBank/DDBJ databases">
        <title>Massive genome expansion in bonnet fungi (Mycena s.s.) driven by repeated elements and novel gene families across ecological guilds.</title>
        <authorList>
            <consortium name="Lawrence Berkeley National Laboratory"/>
            <person name="Harder C.B."/>
            <person name="Miyauchi S."/>
            <person name="Viragh M."/>
            <person name="Kuo A."/>
            <person name="Thoen E."/>
            <person name="Andreopoulos B."/>
            <person name="Lu D."/>
            <person name="Skrede I."/>
            <person name="Drula E."/>
            <person name="Henrissat B."/>
            <person name="Morin E."/>
            <person name="Kohler A."/>
            <person name="Barry K."/>
            <person name="LaButti K."/>
            <person name="Morin E."/>
            <person name="Salamov A."/>
            <person name="Lipzen A."/>
            <person name="Mereny Z."/>
            <person name="Hegedus B."/>
            <person name="Baldrian P."/>
            <person name="Stursova M."/>
            <person name="Weitz H."/>
            <person name="Taylor A."/>
            <person name="Grigoriev I.V."/>
            <person name="Nagy L.G."/>
            <person name="Martin F."/>
            <person name="Kauserud H."/>
        </authorList>
    </citation>
    <scope>NUCLEOTIDE SEQUENCE</scope>
    <source>
        <strain evidence="2">9144</strain>
    </source>
</reference>
<evidence type="ECO:0000256" key="1">
    <source>
        <dbReference type="SAM" id="Coils"/>
    </source>
</evidence>
<evidence type="ECO:0000313" key="3">
    <source>
        <dbReference type="Proteomes" id="UP001219525"/>
    </source>
</evidence>
<feature type="non-terminal residue" evidence="2">
    <location>
        <position position="1"/>
    </location>
</feature>
<dbReference type="SUPFAM" id="SSF52047">
    <property type="entry name" value="RNI-like"/>
    <property type="match status" value="1"/>
</dbReference>
<keyword evidence="3" id="KW-1185">Reference proteome</keyword>
<dbReference type="Gene3D" id="3.80.10.10">
    <property type="entry name" value="Ribonuclease Inhibitor"/>
    <property type="match status" value="1"/>
</dbReference>